<evidence type="ECO:0000313" key="2">
    <source>
        <dbReference type="Proteomes" id="UP000253606"/>
    </source>
</evidence>
<accession>A0A2Z5G4V2</accession>
<reference evidence="1 2" key="1">
    <citation type="journal article" date="2018" name="Front. Microbiol.">
        <title>Hydrolytic Capabilities as a Key to Environmental Success: Chitinolytic and Cellulolytic Acidobacteria From Acidic Sub-arctic Soils and Boreal Peatlands.</title>
        <authorList>
            <person name="Belova S.E."/>
            <person name="Ravin N.V."/>
            <person name="Pankratov T.A."/>
            <person name="Rakitin A.L."/>
            <person name="Ivanova A.A."/>
            <person name="Beletsky A.V."/>
            <person name="Mardanov A.V."/>
            <person name="Sinninghe Damste J.S."/>
            <person name="Dedysh S.N."/>
        </authorList>
    </citation>
    <scope>NUCLEOTIDE SEQUENCE [LARGE SCALE GENOMIC DNA]</scope>
    <source>
        <strain evidence="1 2">SBC82</strain>
    </source>
</reference>
<evidence type="ECO:0000313" key="1">
    <source>
        <dbReference type="EMBL" id="AXC14101.1"/>
    </source>
</evidence>
<dbReference type="EMBL" id="CP030840">
    <property type="protein sequence ID" value="AXC14101.1"/>
    <property type="molecule type" value="Genomic_DNA"/>
</dbReference>
<dbReference type="Gene3D" id="2.120.10.30">
    <property type="entry name" value="TolB, C-terminal domain"/>
    <property type="match status" value="1"/>
</dbReference>
<sequence length="151" mass="15947">MGANFIAREVKADHIERNGQFITGQNPALSVSLARAVISSLKKELPPLPNTVNAQPFPPSCLAIFPVGTFIENIAVAKTDDIRISNLAEGKVYQVGRTGQGTEIAAVEQAASLPFAKSGALIVSTSIASTELTALSKERLNSLFLARSCLP</sequence>
<protein>
    <submittedName>
        <fullName evidence="1">Uncharacterized protein</fullName>
    </submittedName>
</protein>
<organism evidence="1 2">
    <name type="scientific">Acidisarcina polymorpha</name>
    <dbReference type="NCBI Taxonomy" id="2211140"/>
    <lineage>
        <taxon>Bacteria</taxon>
        <taxon>Pseudomonadati</taxon>
        <taxon>Acidobacteriota</taxon>
        <taxon>Terriglobia</taxon>
        <taxon>Terriglobales</taxon>
        <taxon>Acidobacteriaceae</taxon>
        <taxon>Acidisarcina</taxon>
    </lineage>
</organism>
<keyword evidence="2" id="KW-1185">Reference proteome</keyword>
<dbReference type="RefSeq" id="WP_114208947.1">
    <property type="nucleotide sequence ID" value="NZ_CP030840.1"/>
</dbReference>
<gene>
    <name evidence="1" type="ORF">ACPOL_4839</name>
</gene>
<dbReference type="AlphaFoldDB" id="A0A2Z5G4V2"/>
<dbReference type="KEGG" id="abas:ACPOL_4839"/>
<name>A0A2Z5G4V2_9BACT</name>
<dbReference type="Proteomes" id="UP000253606">
    <property type="component" value="Chromosome"/>
</dbReference>
<proteinExistence type="predicted"/>
<dbReference type="OrthoDB" id="506106at2"/>
<dbReference type="InterPro" id="IPR011042">
    <property type="entry name" value="6-blade_b-propeller_TolB-like"/>
</dbReference>